<dbReference type="PROSITE" id="PS51384">
    <property type="entry name" value="FAD_FR"/>
    <property type="match status" value="1"/>
</dbReference>
<dbReference type="InterPro" id="IPR039374">
    <property type="entry name" value="SIP_fam"/>
</dbReference>
<dbReference type="Pfam" id="PF08021">
    <property type="entry name" value="FAD_binding_9"/>
    <property type="match status" value="1"/>
</dbReference>
<dbReference type="AlphaFoldDB" id="A0A075UY04"/>
<evidence type="ECO:0000313" key="2">
    <source>
        <dbReference type="EMBL" id="AIG77301.1"/>
    </source>
</evidence>
<gene>
    <name evidence="2" type="ORF">AJAP_22215</name>
</gene>
<organism evidence="2 3">
    <name type="scientific">Amycolatopsis japonica</name>
    <dbReference type="NCBI Taxonomy" id="208439"/>
    <lineage>
        <taxon>Bacteria</taxon>
        <taxon>Bacillati</taxon>
        <taxon>Actinomycetota</taxon>
        <taxon>Actinomycetes</taxon>
        <taxon>Pseudonocardiales</taxon>
        <taxon>Pseudonocardiaceae</taxon>
        <taxon>Amycolatopsis</taxon>
        <taxon>Amycolatopsis japonica group</taxon>
    </lineage>
</organism>
<dbReference type="InterPro" id="IPR017927">
    <property type="entry name" value="FAD-bd_FR_type"/>
</dbReference>
<dbReference type="PANTHER" id="PTHR30157:SF0">
    <property type="entry name" value="NADPH-DEPENDENT FERRIC-CHELATE REDUCTASE"/>
    <property type="match status" value="1"/>
</dbReference>
<dbReference type="CDD" id="cd06193">
    <property type="entry name" value="siderophore_interacting"/>
    <property type="match status" value="1"/>
</dbReference>
<sequence length="266" mass="29510">MIPRLKAPVSRKMTTLEVRERVSLSPNFASVTLGGPELKDLVVTGADQTVRLFFPREGQRGLRMPTFSNETWMPELMLLPKSVRPWVRTLTIRRARPADDEVDIEFALHGKSPMSEWVRRVRPGDPAGIFDMGTTYRPPDDVGAQLIVADESALPAALAILDDAPESLAAQVFLEVPAAADIRRYDTADDVRVHWLSRDDPGLRPGTSALEAVQRASLPQGRFYTWVAGESRLATSLRRHLVSERGAAKADISFAGYWRHGWSSPG</sequence>
<dbReference type="InterPro" id="IPR017938">
    <property type="entry name" value="Riboflavin_synthase-like_b-brl"/>
</dbReference>
<evidence type="ECO:0000259" key="1">
    <source>
        <dbReference type="PROSITE" id="PS51384"/>
    </source>
</evidence>
<feature type="domain" description="FAD-binding FR-type" evidence="1">
    <location>
        <begin position="11"/>
        <end position="139"/>
    </location>
</feature>
<dbReference type="RefSeq" id="WP_038514805.1">
    <property type="nucleotide sequence ID" value="NZ_CP008953.1"/>
</dbReference>
<evidence type="ECO:0000313" key="3">
    <source>
        <dbReference type="Proteomes" id="UP000028492"/>
    </source>
</evidence>
<dbReference type="Pfam" id="PF04954">
    <property type="entry name" value="SIP"/>
    <property type="match status" value="1"/>
</dbReference>
<dbReference type="EMBL" id="CP008953">
    <property type="protein sequence ID" value="AIG77301.1"/>
    <property type="molecule type" value="Genomic_DNA"/>
</dbReference>
<proteinExistence type="predicted"/>
<dbReference type="eggNOG" id="COG2375">
    <property type="taxonomic scope" value="Bacteria"/>
</dbReference>
<dbReference type="Gene3D" id="2.40.30.10">
    <property type="entry name" value="Translation factors"/>
    <property type="match status" value="1"/>
</dbReference>
<dbReference type="Proteomes" id="UP000028492">
    <property type="component" value="Chromosome"/>
</dbReference>
<keyword evidence="3" id="KW-1185">Reference proteome</keyword>
<dbReference type="STRING" id="208439.AJAP_22215"/>
<dbReference type="HOGENOM" id="CLU_040923_2_1_11"/>
<dbReference type="Gene3D" id="3.40.50.80">
    <property type="entry name" value="Nucleotide-binding domain of ferredoxin-NADP reductase (FNR) module"/>
    <property type="match status" value="1"/>
</dbReference>
<dbReference type="KEGG" id="aja:AJAP_22215"/>
<dbReference type="SUPFAM" id="SSF63380">
    <property type="entry name" value="Riboflavin synthase domain-like"/>
    <property type="match status" value="1"/>
</dbReference>
<dbReference type="GO" id="GO:0016491">
    <property type="term" value="F:oxidoreductase activity"/>
    <property type="evidence" value="ECO:0007669"/>
    <property type="project" value="InterPro"/>
</dbReference>
<accession>A0A075UY04</accession>
<reference evidence="2 3" key="1">
    <citation type="journal article" date="2014" name="J. Biotechnol.">
        <title>Complete genome sequence of the actinobacterium Amycolatopsis japonica MG417-CF17(T) (=DSM 44213T) producing (S,S)-N,N'-ethylenediaminedisuccinic acid.</title>
        <authorList>
            <person name="Stegmann E."/>
            <person name="Albersmeier A."/>
            <person name="Spohn M."/>
            <person name="Gert H."/>
            <person name="Weber T."/>
            <person name="Wohlleben W."/>
            <person name="Kalinowski J."/>
            <person name="Ruckert C."/>
        </authorList>
    </citation>
    <scope>NUCLEOTIDE SEQUENCE [LARGE SCALE GENOMIC DNA]</scope>
    <source>
        <strain evidence="3">MG417-CF17 (DSM 44213)</strain>
    </source>
</reference>
<name>A0A075UY04_9PSEU</name>
<dbReference type="PANTHER" id="PTHR30157">
    <property type="entry name" value="FERRIC REDUCTASE, NADPH-DEPENDENT"/>
    <property type="match status" value="1"/>
</dbReference>
<dbReference type="InterPro" id="IPR013113">
    <property type="entry name" value="SIP_FAD-bd"/>
</dbReference>
<dbReference type="InterPro" id="IPR039261">
    <property type="entry name" value="FNR_nucleotide-bd"/>
</dbReference>
<dbReference type="InterPro" id="IPR007037">
    <property type="entry name" value="SIP_rossman_dom"/>
</dbReference>
<protein>
    <submittedName>
        <fullName evidence="2">Siderophore-interacting protein</fullName>
    </submittedName>
</protein>